<reference evidence="4 5" key="1">
    <citation type="submission" date="2019-05" db="EMBL/GenBank/DDBJ databases">
        <title>Emergence of the Ug99 lineage of the wheat stem rust pathogen through somatic hybridization.</title>
        <authorList>
            <person name="Li F."/>
            <person name="Upadhyaya N.M."/>
            <person name="Sperschneider J."/>
            <person name="Matny O."/>
            <person name="Nguyen-Phuc H."/>
            <person name="Mago R."/>
            <person name="Raley C."/>
            <person name="Miller M.E."/>
            <person name="Silverstein K.A.T."/>
            <person name="Henningsen E."/>
            <person name="Hirsch C.D."/>
            <person name="Visser B."/>
            <person name="Pretorius Z.A."/>
            <person name="Steffenson B.J."/>
            <person name="Schwessinger B."/>
            <person name="Dodds P.N."/>
            <person name="Figueroa M."/>
        </authorList>
    </citation>
    <scope>NUCLEOTIDE SEQUENCE [LARGE SCALE GENOMIC DNA]</scope>
    <source>
        <strain evidence="2">21-0</strain>
        <strain evidence="3 5">Ug99</strain>
    </source>
</reference>
<comment type="caution">
    <text evidence="3">The sequence shown here is derived from an EMBL/GenBank/DDBJ whole genome shotgun (WGS) entry which is preliminary data.</text>
</comment>
<protein>
    <submittedName>
        <fullName evidence="3">Uncharacterized protein</fullName>
    </submittedName>
</protein>
<sequence length="88" mass="9893">MKLMLSMSLCVSDGIIKGIRRFHLKKTQSKPERMKVSMVICGWPCHSLRMAEKEEVVVHDESGQVSSVHSLQCHVEPGESESSKLPSR</sequence>
<organism evidence="3 5">
    <name type="scientific">Puccinia graminis f. sp. tritici</name>
    <dbReference type="NCBI Taxonomy" id="56615"/>
    <lineage>
        <taxon>Eukaryota</taxon>
        <taxon>Fungi</taxon>
        <taxon>Dikarya</taxon>
        <taxon>Basidiomycota</taxon>
        <taxon>Pucciniomycotina</taxon>
        <taxon>Pucciniomycetes</taxon>
        <taxon>Pucciniales</taxon>
        <taxon>Pucciniaceae</taxon>
        <taxon>Puccinia</taxon>
    </lineage>
</organism>
<evidence type="ECO:0000313" key="5">
    <source>
        <dbReference type="Proteomes" id="UP000325313"/>
    </source>
</evidence>
<keyword evidence="4" id="KW-1185">Reference proteome</keyword>
<proteinExistence type="predicted"/>
<dbReference type="EMBL" id="VSWC01000066">
    <property type="protein sequence ID" value="KAA1097549.1"/>
    <property type="molecule type" value="Genomic_DNA"/>
</dbReference>
<name>A0A5B0S9F0_PUCGR</name>
<evidence type="ECO:0000313" key="3">
    <source>
        <dbReference type="EMBL" id="KAA1134075.1"/>
    </source>
</evidence>
<dbReference type="AlphaFoldDB" id="A0A5B0S9F0"/>
<dbReference type="EMBL" id="VDEP01000069">
    <property type="protein sequence ID" value="KAA1134075.1"/>
    <property type="molecule type" value="Genomic_DNA"/>
</dbReference>
<dbReference type="Proteomes" id="UP000324748">
    <property type="component" value="Unassembled WGS sequence"/>
</dbReference>
<evidence type="ECO:0000256" key="1">
    <source>
        <dbReference type="SAM" id="MobiDB-lite"/>
    </source>
</evidence>
<evidence type="ECO:0000313" key="4">
    <source>
        <dbReference type="Proteomes" id="UP000324748"/>
    </source>
</evidence>
<dbReference type="Proteomes" id="UP000325313">
    <property type="component" value="Unassembled WGS sequence"/>
</dbReference>
<gene>
    <name evidence="2" type="ORF">PGT21_011079</name>
    <name evidence="3" type="ORF">PGTUg99_024383</name>
</gene>
<feature type="region of interest" description="Disordered" evidence="1">
    <location>
        <begin position="68"/>
        <end position="88"/>
    </location>
</feature>
<evidence type="ECO:0000313" key="2">
    <source>
        <dbReference type="EMBL" id="KAA1097549.1"/>
    </source>
</evidence>
<accession>A0A5B0S9F0</accession>